<dbReference type="PROSITE" id="PS51736">
    <property type="entry name" value="RECOMBINASES_3"/>
    <property type="match status" value="1"/>
</dbReference>
<reference evidence="10" key="1">
    <citation type="submission" date="2007-10" db="EMBL/GenBank/DDBJ databases">
        <title>Complete sequence of chromosome of Desulforudis audaxviator MP104C.</title>
        <authorList>
            <person name="Copeland A."/>
            <person name="Lucas S."/>
            <person name="Lapidus A."/>
            <person name="Barry K."/>
            <person name="Glavina del Rio T."/>
            <person name="Dalin E."/>
            <person name="Tice H."/>
            <person name="Bruce D."/>
            <person name="Pitluck S."/>
            <person name="Lowry S.R."/>
            <person name="Larimer F."/>
            <person name="Land M.L."/>
            <person name="Hauser L."/>
            <person name="Kyrpides N."/>
            <person name="Ivanova N.N."/>
            <person name="Richardson P."/>
        </authorList>
    </citation>
    <scope>NUCLEOTIDE SEQUENCE [LARGE SCALE GENOMIC DNA]</scope>
    <source>
        <strain evidence="10">MP104C</strain>
    </source>
</reference>
<dbReference type="GO" id="GO:0015074">
    <property type="term" value="P:DNA integration"/>
    <property type="evidence" value="ECO:0007669"/>
    <property type="project" value="UniProtKB-KW"/>
</dbReference>
<protein>
    <submittedName>
        <fullName evidence="9">Recombinase</fullName>
    </submittedName>
</protein>
<evidence type="ECO:0000313" key="10">
    <source>
        <dbReference type="Proteomes" id="UP000008544"/>
    </source>
</evidence>
<dbReference type="PANTHER" id="PTHR30461">
    <property type="entry name" value="DNA-INVERTASE FROM LAMBDOID PROPHAGE"/>
    <property type="match status" value="1"/>
</dbReference>
<gene>
    <name evidence="9" type="ordered locus">Daud_0819</name>
</gene>
<dbReference type="CDD" id="cd00338">
    <property type="entry name" value="Ser_Recombinase"/>
    <property type="match status" value="1"/>
</dbReference>
<dbReference type="Pfam" id="PF07508">
    <property type="entry name" value="Recombinase"/>
    <property type="match status" value="1"/>
</dbReference>
<feature type="coiled-coil region" evidence="6">
    <location>
        <begin position="398"/>
        <end position="460"/>
    </location>
</feature>
<dbReference type="InterPro" id="IPR025827">
    <property type="entry name" value="Zn_ribbon_recom_dom"/>
</dbReference>
<dbReference type="InterPro" id="IPR038109">
    <property type="entry name" value="DNA_bind_recomb_sf"/>
</dbReference>
<dbReference type="InterPro" id="IPR036162">
    <property type="entry name" value="Resolvase-like_N_sf"/>
</dbReference>
<dbReference type="eggNOG" id="COG1961">
    <property type="taxonomic scope" value="Bacteria"/>
</dbReference>
<evidence type="ECO:0000256" key="4">
    <source>
        <dbReference type="PIRSR" id="PIRSR606118-50"/>
    </source>
</evidence>
<dbReference type="Pfam" id="PF00239">
    <property type="entry name" value="Resolvase"/>
    <property type="match status" value="1"/>
</dbReference>
<keyword evidence="6" id="KW-0175">Coiled coil</keyword>
<evidence type="ECO:0000259" key="8">
    <source>
        <dbReference type="PROSITE" id="PS51737"/>
    </source>
</evidence>
<keyword evidence="1" id="KW-0229">DNA integration</keyword>
<dbReference type="GO" id="GO:0003677">
    <property type="term" value="F:DNA binding"/>
    <property type="evidence" value="ECO:0007669"/>
    <property type="project" value="UniProtKB-KW"/>
</dbReference>
<dbReference type="Proteomes" id="UP000008544">
    <property type="component" value="Chromosome"/>
</dbReference>
<reference evidence="9 10" key="2">
    <citation type="journal article" date="2008" name="Science">
        <title>Environmental genomics reveals a single-species ecosystem deep within Earth.</title>
        <authorList>
            <person name="Chivian D."/>
            <person name="Brodie E.L."/>
            <person name="Alm E.J."/>
            <person name="Culley D.E."/>
            <person name="Dehal P.S."/>
            <person name="Desantis T.Z."/>
            <person name="Gihring T.M."/>
            <person name="Lapidus A."/>
            <person name="Lin L.H."/>
            <person name="Lowry S.R."/>
            <person name="Moser D.P."/>
            <person name="Richardson P.M."/>
            <person name="Southam G."/>
            <person name="Wanger G."/>
            <person name="Pratt L.M."/>
            <person name="Andersen G.L."/>
            <person name="Hazen T.C."/>
            <person name="Brockman F.J."/>
            <person name="Arkin A.P."/>
            <person name="Onstott T.C."/>
        </authorList>
    </citation>
    <scope>NUCLEOTIDE SEQUENCE [LARGE SCALE GENOMIC DNA]</scope>
    <source>
        <strain evidence="9 10">MP104C</strain>
    </source>
</reference>
<dbReference type="SUPFAM" id="SSF53041">
    <property type="entry name" value="Resolvase-like"/>
    <property type="match status" value="1"/>
</dbReference>
<name>B1I2W7_DESAP</name>
<proteinExistence type="predicted"/>
<dbReference type="AlphaFoldDB" id="B1I2W7"/>
<evidence type="ECO:0000256" key="5">
    <source>
        <dbReference type="PROSITE-ProRule" id="PRU10137"/>
    </source>
</evidence>
<dbReference type="EMBL" id="CP000860">
    <property type="protein sequence ID" value="ACA59334.1"/>
    <property type="molecule type" value="Genomic_DNA"/>
</dbReference>
<dbReference type="InterPro" id="IPR050639">
    <property type="entry name" value="SSR_resolvase"/>
</dbReference>
<keyword evidence="10" id="KW-1185">Reference proteome</keyword>
<evidence type="ECO:0000256" key="6">
    <source>
        <dbReference type="SAM" id="Coils"/>
    </source>
</evidence>
<dbReference type="Gene3D" id="3.90.1750.20">
    <property type="entry name" value="Putative Large Serine Recombinase, Chain B, Domain 2"/>
    <property type="match status" value="1"/>
</dbReference>
<dbReference type="PROSITE" id="PS51737">
    <property type="entry name" value="RECOMBINASE_DNA_BIND"/>
    <property type="match status" value="1"/>
</dbReference>
<sequence>MSGVAIIYIRVSTEEQSRKGYSLPDQLEKCTQKAEEMGACDAVLCTDYAETAAYLDRPGLQRALELVATGRYAYFIALDVDRLARDLGDQLYVTEEIEKRARVEFVTHRRGDPGNPEDTLFYHIKGAFSQYERAKTRQRTIAGARQKAKSGRIVRPGCYPGHPGPYGYRYNKDPQNPEFSIVEEEAAVVRKIYRWVLDEGLGLQAIAARLNQEKVPPPRGVKWYTSMVGRILTKELYYGEFHNFKWRTVTVEGRTPSGRRRTRYLTRPVEERIPVKVPPIVSREEWKRVQEIRRQNGLRVRKGRKHQYLLVGHIRCGECGRSYNSEPHGTGLRYRCIGTRKQMSSTPCTNRSWPVHSNSRTPGLDDVIWDEISKRLKDASLIEKELAGKRRFPDAAVRDKLEKELQELELHLSELRRHRESLFEMRLENVLSEKEFRFRLLKVNDKVNIIQQKLDEARRKLSVMGPVKMPDFHALQKAYIAKVENADFDLKREIIGKLNISAKVYRRRVEIFWPFSCTQKVDNLTHNRDCRAPGRCRPRK</sequence>
<dbReference type="InterPro" id="IPR011109">
    <property type="entry name" value="DNA_bind_recombinase_dom"/>
</dbReference>
<keyword evidence="3" id="KW-0233">DNA recombination</keyword>
<dbReference type="OrthoDB" id="1094757at2"/>
<dbReference type="PROSITE" id="PS00397">
    <property type="entry name" value="RECOMBINASES_1"/>
    <property type="match status" value="1"/>
</dbReference>
<keyword evidence="2" id="KW-0238">DNA-binding</keyword>
<evidence type="ECO:0000256" key="1">
    <source>
        <dbReference type="ARBA" id="ARBA00022908"/>
    </source>
</evidence>
<evidence type="ECO:0000256" key="2">
    <source>
        <dbReference type="ARBA" id="ARBA00023125"/>
    </source>
</evidence>
<organism evidence="9 10">
    <name type="scientific">Desulforudis audaxviator (strain MP104C)</name>
    <dbReference type="NCBI Taxonomy" id="477974"/>
    <lineage>
        <taxon>Bacteria</taxon>
        <taxon>Bacillati</taxon>
        <taxon>Bacillota</taxon>
        <taxon>Clostridia</taxon>
        <taxon>Thermoanaerobacterales</taxon>
        <taxon>Candidatus Desulforudaceae</taxon>
        <taxon>Candidatus Desulforudis</taxon>
    </lineage>
</organism>
<evidence type="ECO:0000256" key="3">
    <source>
        <dbReference type="ARBA" id="ARBA00023172"/>
    </source>
</evidence>
<dbReference type="PANTHER" id="PTHR30461:SF23">
    <property type="entry name" value="DNA RECOMBINASE-RELATED"/>
    <property type="match status" value="1"/>
</dbReference>
<dbReference type="GO" id="GO:0000150">
    <property type="term" value="F:DNA strand exchange activity"/>
    <property type="evidence" value="ECO:0007669"/>
    <property type="project" value="InterPro"/>
</dbReference>
<feature type="active site" description="O-(5'-phospho-DNA)-serine intermediate" evidence="4 5">
    <location>
        <position position="12"/>
    </location>
</feature>
<dbReference type="Pfam" id="PF13408">
    <property type="entry name" value="Zn_ribbon_recom"/>
    <property type="match status" value="1"/>
</dbReference>
<evidence type="ECO:0000313" key="9">
    <source>
        <dbReference type="EMBL" id="ACA59334.1"/>
    </source>
</evidence>
<dbReference type="SMART" id="SM00857">
    <property type="entry name" value="Resolvase"/>
    <property type="match status" value="1"/>
</dbReference>
<accession>B1I2W7</accession>
<dbReference type="STRING" id="477974.Daud_0819"/>
<feature type="domain" description="Recombinase" evidence="8">
    <location>
        <begin position="165"/>
        <end position="299"/>
    </location>
</feature>
<dbReference type="InterPro" id="IPR006118">
    <property type="entry name" value="Recombinase_CS"/>
</dbReference>
<dbReference type="HOGENOM" id="CLU_010686_18_3_9"/>
<dbReference type="KEGG" id="dau:Daud_0819"/>
<evidence type="ECO:0000259" key="7">
    <source>
        <dbReference type="PROSITE" id="PS51736"/>
    </source>
</evidence>
<dbReference type="InterPro" id="IPR006119">
    <property type="entry name" value="Resolv_N"/>
</dbReference>
<feature type="domain" description="Resolvase/invertase-type recombinase catalytic" evidence="7">
    <location>
        <begin position="4"/>
        <end position="151"/>
    </location>
</feature>
<dbReference type="Gene3D" id="3.40.50.1390">
    <property type="entry name" value="Resolvase, N-terminal catalytic domain"/>
    <property type="match status" value="1"/>
</dbReference>